<evidence type="ECO:0000313" key="6">
    <source>
        <dbReference type="WBParaSite" id="SSLN_0000302801-mRNA-1"/>
    </source>
</evidence>
<feature type="transmembrane region" description="Helical" evidence="2">
    <location>
        <begin position="239"/>
        <end position="255"/>
    </location>
</feature>
<dbReference type="STRING" id="70667.A0A183SFD0"/>
<feature type="transmembrane region" description="Helical" evidence="2">
    <location>
        <begin position="135"/>
        <end position="154"/>
    </location>
</feature>
<feature type="domain" description="Concentrative nucleoside transporter N-terminal" evidence="3">
    <location>
        <begin position="244"/>
        <end position="316"/>
    </location>
</feature>
<dbReference type="PANTHER" id="PTHR10590:SF4">
    <property type="entry name" value="SOLUTE CARRIER FAMILY 28 MEMBER 3"/>
    <property type="match status" value="1"/>
</dbReference>
<dbReference type="GO" id="GO:0005886">
    <property type="term" value="C:plasma membrane"/>
    <property type="evidence" value="ECO:0007669"/>
    <property type="project" value="TreeGrafter"/>
</dbReference>
<evidence type="ECO:0000259" key="3">
    <source>
        <dbReference type="Pfam" id="PF01773"/>
    </source>
</evidence>
<protein>
    <submittedName>
        <fullName evidence="6">Nucleos_tra2_N domain-containing protein</fullName>
    </submittedName>
</protein>
<gene>
    <name evidence="4" type="ORF">SSLN_LOCUS2928</name>
</gene>
<evidence type="ECO:0000256" key="1">
    <source>
        <dbReference type="SAM" id="MobiDB-lite"/>
    </source>
</evidence>
<evidence type="ECO:0000256" key="2">
    <source>
        <dbReference type="SAM" id="Phobius"/>
    </source>
</evidence>
<feature type="region of interest" description="Disordered" evidence="1">
    <location>
        <begin position="1"/>
        <end position="28"/>
    </location>
</feature>
<name>A0A183SFD0_SCHSO</name>
<feature type="transmembrane region" description="Helical" evidence="2">
    <location>
        <begin position="318"/>
        <end position="347"/>
    </location>
</feature>
<dbReference type="AlphaFoldDB" id="A0A183SFD0"/>
<feature type="transmembrane region" description="Helical" evidence="2">
    <location>
        <begin position="267"/>
        <end position="288"/>
    </location>
</feature>
<dbReference type="OrthoDB" id="6075923at2759"/>
<evidence type="ECO:0000313" key="4">
    <source>
        <dbReference type="EMBL" id="VDL89313.1"/>
    </source>
</evidence>
<keyword evidence="2" id="KW-0812">Transmembrane</keyword>
<organism evidence="6">
    <name type="scientific">Schistocephalus solidus</name>
    <name type="common">Tapeworm</name>
    <dbReference type="NCBI Taxonomy" id="70667"/>
    <lineage>
        <taxon>Eukaryota</taxon>
        <taxon>Metazoa</taxon>
        <taxon>Spiralia</taxon>
        <taxon>Lophotrochozoa</taxon>
        <taxon>Platyhelminthes</taxon>
        <taxon>Cestoda</taxon>
        <taxon>Eucestoda</taxon>
        <taxon>Diphyllobothriidea</taxon>
        <taxon>Diphyllobothriidae</taxon>
        <taxon>Schistocephalus</taxon>
    </lineage>
</organism>
<reference evidence="6" key="1">
    <citation type="submission" date="2016-06" db="UniProtKB">
        <authorList>
            <consortium name="WormBaseParasite"/>
        </authorList>
    </citation>
    <scope>IDENTIFICATION</scope>
</reference>
<dbReference type="EMBL" id="UYSU01032379">
    <property type="protein sequence ID" value="VDL89313.1"/>
    <property type="molecule type" value="Genomic_DNA"/>
</dbReference>
<dbReference type="Proteomes" id="UP000275846">
    <property type="component" value="Unassembled WGS sequence"/>
</dbReference>
<keyword evidence="2" id="KW-1133">Transmembrane helix</keyword>
<accession>A0A183SFD0</accession>
<dbReference type="Pfam" id="PF01773">
    <property type="entry name" value="Nucleos_tra2_N"/>
    <property type="match status" value="1"/>
</dbReference>
<feature type="transmembrane region" description="Helical" evidence="2">
    <location>
        <begin position="209"/>
        <end position="233"/>
    </location>
</feature>
<dbReference type="GO" id="GO:0005415">
    <property type="term" value="F:nucleoside:sodium symporter activity"/>
    <property type="evidence" value="ECO:0007669"/>
    <property type="project" value="TreeGrafter"/>
</dbReference>
<feature type="transmembrane region" description="Helical" evidence="2">
    <location>
        <begin position="101"/>
        <end position="123"/>
    </location>
</feature>
<dbReference type="InterPro" id="IPR002668">
    <property type="entry name" value="CNT_N_dom"/>
</dbReference>
<dbReference type="WBParaSite" id="SSLN_0000302801-mRNA-1">
    <property type="protein sequence ID" value="SSLN_0000302801-mRNA-1"/>
    <property type="gene ID" value="SSLN_0000302801"/>
</dbReference>
<keyword evidence="5" id="KW-1185">Reference proteome</keyword>
<sequence length="417" mass="46390">MGDASEVLAGRLDSIENEATSDLSDTESEIYNETGKAVELWTGEDFPERARPSPRGLDRLLQGYANLRLRIFASGRTKKRVEKTVDVLDAKITEPSSCAGIPSLCLLLGLLIFSIAYVAYCCHVSSINDPHMKRLLVLAAVIWVSLLVALFRHLVYQGHTQGGCFSFFSNLSLLLGDRWSKTRRWIKTSWADLWYRCNCGEKAKSRRKLCVKVCIISAMLLVVCLCLLFLVILVDYRNLISLSGIILNLLFCIAISRHPGKINWQPVLVGLFLQFILGLITLRTKVGYEFFEFLGVMMTKFLRNSAEGSSFVFGDLSFFGFTVLPVVIFFSSFISILFHLGIISILIEKPSILAKKTEAPLITRPYLHLMTGSELHSIMVNGFASVAGSVLAAYVKFGVSTLANWQGSPCFANEHSS</sequence>
<proteinExistence type="predicted"/>
<reference evidence="4 5" key="2">
    <citation type="submission" date="2018-11" db="EMBL/GenBank/DDBJ databases">
        <authorList>
            <consortium name="Pathogen Informatics"/>
        </authorList>
    </citation>
    <scope>NUCLEOTIDE SEQUENCE [LARGE SCALE GENOMIC DNA]</scope>
    <source>
        <strain evidence="4 5">NST_G2</strain>
    </source>
</reference>
<dbReference type="PANTHER" id="PTHR10590">
    <property type="entry name" value="SODIUM/NUCLEOSIDE COTRANSPORTER"/>
    <property type="match status" value="1"/>
</dbReference>
<dbReference type="InterPro" id="IPR008276">
    <property type="entry name" value="C_nuclsd_transpt"/>
</dbReference>
<keyword evidence="2" id="KW-0472">Membrane</keyword>
<evidence type="ECO:0000313" key="5">
    <source>
        <dbReference type="Proteomes" id="UP000275846"/>
    </source>
</evidence>